<organism evidence="6 7">
    <name type="scientific">Candidatus Abyssobacteria bacterium SURF_17</name>
    <dbReference type="NCBI Taxonomy" id="2093361"/>
    <lineage>
        <taxon>Bacteria</taxon>
        <taxon>Pseudomonadati</taxon>
        <taxon>Candidatus Hydrogenedentota</taxon>
        <taxon>Candidatus Abyssobacteria</taxon>
    </lineage>
</organism>
<evidence type="ECO:0000313" key="7">
    <source>
        <dbReference type="Proteomes" id="UP000285961"/>
    </source>
</evidence>
<evidence type="ECO:0000313" key="6">
    <source>
        <dbReference type="EMBL" id="RJP65259.1"/>
    </source>
</evidence>
<dbReference type="EMBL" id="QZKI01000129">
    <property type="protein sequence ID" value="RJP65259.1"/>
    <property type="molecule type" value="Genomic_DNA"/>
</dbReference>
<dbReference type="NCBIfam" id="TIGR00030">
    <property type="entry name" value="S21p"/>
    <property type="match status" value="1"/>
</dbReference>
<feature type="compositionally biased region" description="Basic residues" evidence="5">
    <location>
        <begin position="58"/>
        <end position="73"/>
    </location>
</feature>
<keyword evidence="2 6" id="KW-0689">Ribosomal protein</keyword>
<dbReference type="Pfam" id="PF01165">
    <property type="entry name" value="Ribosomal_S21"/>
    <property type="match status" value="1"/>
</dbReference>
<name>A0A419EQ71_9BACT</name>
<sequence>MPLCERIKPMGAERSYMVEVFVNGDVDRALKILKRKLSEDGDQSRLKERKCFTPQGERRRRKAAKAARKRRNR</sequence>
<evidence type="ECO:0000256" key="4">
    <source>
        <dbReference type="ARBA" id="ARBA00035135"/>
    </source>
</evidence>
<comment type="similarity">
    <text evidence="1">Belongs to the bacterial ribosomal protein bS21 family.</text>
</comment>
<accession>A0A419EQ71</accession>
<feature type="compositionally biased region" description="Basic and acidic residues" evidence="5">
    <location>
        <begin position="38"/>
        <end position="51"/>
    </location>
</feature>
<reference evidence="6 7" key="1">
    <citation type="journal article" date="2017" name="ISME J.">
        <title>Energy and carbon metabolisms in a deep terrestrial subsurface fluid microbial community.</title>
        <authorList>
            <person name="Momper L."/>
            <person name="Jungbluth S.P."/>
            <person name="Lee M.D."/>
            <person name="Amend J.P."/>
        </authorList>
    </citation>
    <scope>NUCLEOTIDE SEQUENCE [LARGE SCALE GENOMIC DNA]</scope>
    <source>
        <strain evidence="6">SURF_17</strain>
    </source>
</reference>
<dbReference type="GO" id="GO:0005840">
    <property type="term" value="C:ribosome"/>
    <property type="evidence" value="ECO:0007669"/>
    <property type="project" value="UniProtKB-KW"/>
</dbReference>
<dbReference type="GO" id="GO:0006412">
    <property type="term" value="P:translation"/>
    <property type="evidence" value="ECO:0007669"/>
    <property type="project" value="InterPro"/>
</dbReference>
<gene>
    <name evidence="6" type="primary">rpsU</name>
    <name evidence="6" type="ORF">C4532_17840</name>
</gene>
<evidence type="ECO:0000256" key="5">
    <source>
        <dbReference type="SAM" id="MobiDB-lite"/>
    </source>
</evidence>
<evidence type="ECO:0000256" key="1">
    <source>
        <dbReference type="ARBA" id="ARBA00006640"/>
    </source>
</evidence>
<dbReference type="InterPro" id="IPR001911">
    <property type="entry name" value="Ribosomal_bS21"/>
</dbReference>
<dbReference type="GO" id="GO:1990904">
    <property type="term" value="C:ribonucleoprotein complex"/>
    <property type="evidence" value="ECO:0007669"/>
    <property type="project" value="UniProtKB-KW"/>
</dbReference>
<dbReference type="AlphaFoldDB" id="A0A419EQ71"/>
<protein>
    <recommendedName>
        <fullName evidence="4">Small ribosomal subunit protein bS21</fullName>
    </recommendedName>
</protein>
<comment type="caution">
    <text evidence="6">The sequence shown here is derived from an EMBL/GenBank/DDBJ whole genome shotgun (WGS) entry which is preliminary data.</text>
</comment>
<dbReference type="Proteomes" id="UP000285961">
    <property type="component" value="Unassembled WGS sequence"/>
</dbReference>
<evidence type="ECO:0000256" key="3">
    <source>
        <dbReference type="ARBA" id="ARBA00023274"/>
    </source>
</evidence>
<proteinExistence type="inferred from homology"/>
<keyword evidence="3" id="KW-0687">Ribonucleoprotein</keyword>
<feature type="region of interest" description="Disordered" evidence="5">
    <location>
        <begin position="38"/>
        <end position="73"/>
    </location>
</feature>
<evidence type="ECO:0000256" key="2">
    <source>
        <dbReference type="ARBA" id="ARBA00022980"/>
    </source>
</evidence>
<dbReference type="GO" id="GO:0003735">
    <property type="term" value="F:structural constituent of ribosome"/>
    <property type="evidence" value="ECO:0007669"/>
    <property type="project" value="InterPro"/>
</dbReference>